<evidence type="ECO:0000313" key="1">
    <source>
        <dbReference type="Proteomes" id="UP000095286"/>
    </source>
</evidence>
<sequence length="129" mass="14817">MNSQTAQNCIISLVVIILILAVTYFALKKWDKRAEQTPTKNILPISILSLPKCKLICPQMHLNIQPSTKFDNYVDEPIYENIEVITKFRQNACTFKIMDEQSRESFNSNCTFGSIRFDESIVRASFSFA</sequence>
<accession>A0AC35TVN7</accession>
<name>A0AC35TVN7_9BILA</name>
<dbReference type="WBParaSite" id="RSKR_0000485750.1">
    <property type="protein sequence ID" value="RSKR_0000485750.1"/>
    <property type="gene ID" value="RSKR_0000485750"/>
</dbReference>
<dbReference type="Proteomes" id="UP000095286">
    <property type="component" value="Unplaced"/>
</dbReference>
<proteinExistence type="predicted"/>
<organism evidence="1 2">
    <name type="scientific">Rhabditophanes sp. KR3021</name>
    <dbReference type="NCBI Taxonomy" id="114890"/>
    <lineage>
        <taxon>Eukaryota</taxon>
        <taxon>Metazoa</taxon>
        <taxon>Ecdysozoa</taxon>
        <taxon>Nematoda</taxon>
        <taxon>Chromadorea</taxon>
        <taxon>Rhabditida</taxon>
        <taxon>Tylenchina</taxon>
        <taxon>Panagrolaimomorpha</taxon>
        <taxon>Strongyloidoidea</taxon>
        <taxon>Alloionematidae</taxon>
        <taxon>Rhabditophanes</taxon>
    </lineage>
</organism>
<evidence type="ECO:0000313" key="2">
    <source>
        <dbReference type="WBParaSite" id="RSKR_0000485750.1"/>
    </source>
</evidence>
<reference evidence="2" key="1">
    <citation type="submission" date="2016-11" db="UniProtKB">
        <authorList>
            <consortium name="WormBaseParasite"/>
        </authorList>
    </citation>
    <scope>IDENTIFICATION</scope>
    <source>
        <strain evidence="2">KR3021</strain>
    </source>
</reference>
<protein>
    <submittedName>
        <fullName evidence="2">Transmembrane domain-containing protein</fullName>
    </submittedName>
</protein>